<keyword evidence="2" id="KW-1185">Reference proteome</keyword>
<accession>A0ABY9EF32</accession>
<gene>
    <name evidence="1" type="ORF">M8T91_06140</name>
</gene>
<dbReference type="RefSeq" id="WP_301417841.1">
    <property type="nucleotide sequence ID" value="NZ_CP098023.1"/>
</dbReference>
<organism evidence="1 2">
    <name type="scientific">Microbulbifer spongiae</name>
    <dbReference type="NCBI Taxonomy" id="2944933"/>
    <lineage>
        <taxon>Bacteria</taxon>
        <taxon>Pseudomonadati</taxon>
        <taxon>Pseudomonadota</taxon>
        <taxon>Gammaproteobacteria</taxon>
        <taxon>Cellvibrionales</taxon>
        <taxon>Microbulbiferaceae</taxon>
        <taxon>Microbulbifer</taxon>
    </lineage>
</organism>
<evidence type="ECO:0000313" key="1">
    <source>
        <dbReference type="EMBL" id="WKD50996.1"/>
    </source>
</evidence>
<proteinExistence type="predicted"/>
<protein>
    <submittedName>
        <fullName evidence="1">Uncharacterized protein</fullName>
    </submittedName>
</protein>
<name>A0ABY9EF32_9GAMM</name>
<evidence type="ECO:0000313" key="2">
    <source>
        <dbReference type="Proteomes" id="UP001321520"/>
    </source>
</evidence>
<sequence length="83" mass="9362">MPILPCRLFQPVDLGGYFTFTLVAIRENAVDLHIAPGEGNQVTRAVCFLQWLDEACALEEEPTDQPPAIIIPLKWQTPKKTER</sequence>
<reference evidence="1 2" key="1">
    <citation type="submission" date="2022-05" db="EMBL/GenBank/DDBJ databases">
        <title>Microbulbifer sp. nov., isolated from sponge.</title>
        <authorList>
            <person name="Gao L."/>
        </authorList>
    </citation>
    <scope>NUCLEOTIDE SEQUENCE [LARGE SCALE GENOMIC DNA]</scope>
    <source>
        <strain evidence="1 2">MI-G</strain>
    </source>
</reference>
<dbReference type="Proteomes" id="UP001321520">
    <property type="component" value="Chromosome"/>
</dbReference>
<dbReference type="EMBL" id="CP098023">
    <property type="protein sequence ID" value="WKD50996.1"/>
    <property type="molecule type" value="Genomic_DNA"/>
</dbReference>